<dbReference type="Pfam" id="PF12697">
    <property type="entry name" value="Abhydrolase_6"/>
    <property type="match status" value="1"/>
</dbReference>
<dbReference type="InterPro" id="IPR000073">
    <property type="entry name" value="AB_hydrolase_1"/>
</dbReference>
<evidence type="ECO:0000259" key="2">
    <source>
        <dbReference type="Pfam" id="PF12697"/>
    </source>
</evidence>
<dbReference type="AlphaFoldDB" id="A0A2P7BCT9"/>
<dbReference type="OrthoDB" id="9771666at2"/>
<evidence type="ECO:0000313" key="3">
    <source>
        <dbReference type="EMBL" id="PSH64242.1"/>
    </source>
</evidence>
<dbReference type="PANTHER" id="PTHR48081:SF33">
    <property type="entry name" value="KYNURENINE FORMAMIDASE"/>
    <property type="match status" value="1"/>
</dbReference>
<keyword evidence="1 3" id="KW-0378">Hydrolase</keyword>
<dbReference type="GO" id="GO:0016787">
    <property type="term" value="F:hydrolase activity"/>
    <property type="evidence" value="ECO:0007669"/>
    <property type="project" value="UniProtKB-KW"/>
</dbReference>
<organism evidence="3 4">
    <name type="scientific">Phyllobacterium brassicacearum</name>
    <dbReference type="NCBI Taxonomy" id="314235"/>
    <lineage>
        <taxon>Bacteria</taxon>
        <taxon>Pseudomonadati</taxon>
        <taxon>Pseudomonadota</taxon>
        <taxon>Alphaproteobacteria</taxon>
        <taxon>Hyphomicrobiales</taxon>
        <taxon>Phyllobacteriaceae</taxon>
        <taxon>Phyllobacterium</taxon>
    </lineage>
</organism>
<reference evidence="4" key="1">
    <citation type="submission" date="2017-11" db="EMBL/GenBank/DDBJ databases">
        <authorList>
            <person name="Kuznetsova I."/>
            <person name="Sazanova A."/>
            <person name="Chirak E."/>
            <person name="Safronova V."/>
            <person name="Willems A."/>
        </authorList>
    </citation>
    <scope>NUCLEOTIDE SEQUENCE [LARGE SCALE GENOMIC DNA]</scope>
    <source>
        <strain evidence="4">STM 196</strain>
    </source>
</reference>
<accession>A0A2P7BCT9</accession>
<dbReference type="EMBL" id="PGGO01000021">
    <property type="protein sequence ID" value="PSH64242.1"/>
    <property type="molecule type" value="Genomic_DNA"/>
</dbReference>
<proteinExistence type="predicted"/>
<dbReference type="Gene3D" id="3.40.50.1820">
    <property type="entry name" value="alpha/beta hydrolase"/>
    <property type="match status" value="1"/>
</dbReference>
<dbReference type="SUPFAM" id="SSF53474">
    <property type="entry name" value="alpha/beta-Hydrolases"/>
    <property type="match status" value="1"/>
</dbReference>
<feature type="domain" description="AB hydrolase-1" evidence="2">
    <location>
        <begin position="73"/>
        <end position="208"/>
    </location>
</feature>
<evidence type="ECO:0000256" key="1">
    <source>
        <dbReference type="ARBA" id="ARBA00022801"/>
    </source>
</evidence>
<comment type="caution">
    <text evidence="3">The sequence shown here is derived from an EMBL/GenBank/DDBJ whole genome shotgun (WGS) entry which is preliminary data.</text>
</comment>
<keyword evidence="4" id="KW-1185">Reference proteome</keyword>
<dbReference type="Proteomes" id="UP000241444">
    <property type="component" value="Unassembled WGS sequence"/>
</dbReference>
<protein>
    <submittedName>
        <fullName evidence="3">Alpha/beta hydrolase</fullName>
    </submittedName>
</protein>
<dbReference type="InterPro" id="IPR029058">
    <property type="entry name" value="AB_hydrolase_fold"/>
</dbReference>
<evidence type="ECO:0000313" key="4">
    <source>
        <dbReference type="Proteomes" id="UP000241444"/>
    </source>
</evidence>
<gene>
    <name evidence="3" type="ORF">CU102_22205</name>
</gene>
<dbReference type="RefSeq" id="WP_106713286.1">
    <property type="nucleotide sequence ID" value="NZ_PGGO01000021.1"/>
</dbReference>
<dbReference type="InterPro" id="IPR050300">
    <property type="entry name" value="GDXG_lipolytic_enzyme"/>
</dbReference>
<dbReference type="PANTHER" id="PTHR48081">
    <property type="entry name" value="AB HYDROLASE SUPERFAMILY PROTEIN C4A8.06C"/>
    <property type="match status" value="1"/>
</dbReference>
<sequence>MNNADATDWDDAYSNFAYIPGGHEYPARWLALAAQFREEMNDKGLLKPDLSYGPHRRNRLDLFMPLEELNGLVVFVHGGYWMEDFDKSAWSHLAKGALAHRYAVAVPSYALCPEVRVSDITVQVGLAITRAASEIAGPVHLTGHSAGGHLVARMVTSTSPLAQAVRQRIRKTVPISPLVDLRPLMRTEMNKTLQLDAVEARLESPALLEPQEGVEVTAWVGAAERPEFVRQNSLLANIWSGFDCRIDAVKELGKHHANIIEGLMEPDHPLTRRLLCLQ</sequence>
<name>A0A2P7BCT9_9HYPH</name>